<feature type="compositionally biased region" description="Low complexity" evidence="1">
    <location>
        <begin position="355"/>
        <end position="376"/>
    </location>
</feature>
<keyword evidence="4" id="KW-1185">Reference proteome</keyword>
<dbReference type="Proteomes" id="UP000037982">
    <property type="component" value="Unassembled WGS sequence"/>
</dbReference>
<sequence length="443" mass="47586">MNTWTGWTSGTVVTLPEVPEGATLAEAKGESQKVYEIAGRPGWLAKLYRQPLTAPEEDRLEALISLPSGMPGADVALLDRQTAWPVARIVGAGRTVGVVMARAPGKFFATVQKKFSQDASTPEPLPLDWLIAANESITKRGLRAPDAATRTRAVWELLRIGALFERHDVVYADWSYSNALWDQDTGEVFVIDMDTCGIHHRDWIESPGGEDPLFQDGSRALTTYSDRYKVAMLTVRCLTGHRGADPHAAYGRLEPGVQQSAFGKELERVLDATDPTDRPELADLLTTFEVCYAPGRRQAADGTNVSGEVRVRGRASRGRGDELPDSGGGHTANPPPSTPGAANVTGWVPLRGRPRPSSGAPPASGSRPRPTSSPGTAPAPAPQPTEPRAPRATRTTPPAARPTVSATRPRSPSRGRRLGRVTTQLAALLGVAYLIAHFLLGWL</sequence>
<evidence type="ECO:0008006" key="5">
    <source>
        <dbReference type="Google" id="ProtNLM"/>
    </source>
</evidence>
<dbReference type="AlphaFoldDB" id="A0A0N0H2G4"/>
<feature type="transmembrane region" description="Helical" evidence="2">
    <location>
        <begin position="418"/>
        <end position="440"/>
    </location>
</feature>
<organism evidence="3 4">
    <name type="scientific">Streptomyces chattanoogensis</name>
    <dbReference type="NCBI Taxonomy" id="66876"/>
    <lineage>
        <taxon>Bacteria</taxon>
        <taxon>Bacillati</taxon>
        <taxon>Actinomycetota</taxon>
        <taxon>Actinomycetes</taxon>
        <taxon>Kitasatosporales</taxon>
        <taxon>Streptomycetaceae</taxon>
        <taxon>Streptomyces</taxon>
    </lineage>
</organism>
<evidence type="ECO:0000256" key="1">
    <source>
        <dbReference type="SAM" id="MobiDB-lite"/>
    </source>
</evidence>
<keyword evidence="2" id="KW-0812">Transmembrane</keyword>
<comment type="caution">
    <text evidence="3">The sequence shown here is derived from an EMBL/GenBank/DDBJ whole genome shotgun (WGS) entry which is preliminary data.</text>
</comment>
<keyword evidence="2" id="KW-1133">Transmembrane helix</keyword>
<dbReference type="PATRIC" id="fig|66876.3.peg.1860"/>
<evidence type="ECO:0000256" key="2">
    <source>
        <dbReference type="SAM" id="Phobius"/>
    </source>
</evidence>
<feature type="compositionally biased region" description="Low complexity" evidence="1">
    <location>
        <begin position="390"/>
        <end position="410"/>
    </location>
</feature>
<evidence type="ECO:0000313" key="4">
    <source>
        <dbReference type="Proteomes" id="UP000037982"/>
    </source>
</evidence>
<keyword evidence="2" id="KW-0472">Membrane</keyword>
<accession>A0A0N0H2G4</accession>
<dbReference type="RefSeq" id="WP_053923090.1">
    <property type="nucleotide sequence ID" value="NZ_LGKG01000057.1"/>
</dbReference>
<reference evidence="4" key="1">
    <citation type="submission" date="2015-07" db="EMBL/GenBank/DDBJ databases">
        <authorList>
            <person name="Ju K.-S."/>
            <person name="Doroghazi J.R."/>
            <person name="Metcalf W.W."/>
        </authorList>
    </citation>
    <scope>NUCLEOTIDE SEQUENCE [LARGE SCALE GENOMIC DNA]</scope>
    <source>
        <strain evidence="4">NRRL ISP-5002</strain>
    </source>
</reference>
<feature type="region of interest" description="Disordered" evidence="1">
    <location>
        <begin position="298"/>
        <end position="418"/>
    </location>
</feature>
<feature type="compositionally biased region" description="Pro residues" evidence="1">
    <location>
        <begin position="377"/>
        <end position="387"/>
    </location>
</feature>
<name>A0A0N0H2G4_9ACTN</name>
<gene>
    <name evidence="3" type="ORF">ADL29_08490</name>
</gene>
<protein>
    <recommendedName>
        <fullName evidence="5">Protein kinase domain-containing protein</fullName>
    </recommendedName>
</protein>
<evidence type="ECO:0000313" key="3">
    <source>
        <dbReference type="EMBL" id="KPC65080.1"/>
    </source>
</evidence>
<dbReference type="EMBL" id="LGKG01000057">
    <property type="protein sequence ID" value="KPC65080.1"/>
    <property type="molecule type" value="Genomic_DNA"/>
</dbReference>
<proteinExistence type="predicted"/>